<dbReference type="PANTHER" id="PTHR40590">
    <property type="entry name" value="CYTOPLASMIC PROTEIN-RELATED"/>
    <property type="match status" value="1"/>
</dbReference>
<dbReference type="STRING" id="688867.SAMN05660236_5626"/>
<evidence type="ECO:0000313" key="1">
    <source>
        <dbReference type="EMBL" id="SKC88567.1"/>
    </source>
</evidence>
<protein>
    <recommendedName>
        <fullName evidence="3">TraB family protein</fullName>
    </recommendedName>
</protein>
<reference evidence="1 2" key="1">
    <citation type="submission" date="2017-02" db="EMBL/GenBank/DDBJ databases">
        <authorList>
            <person name="Peterson S.W."/>
        </authorList>
    </citation>
    <scope>NUCLEOTIDE SEQUENCE [LARGE SCALE GENOMIC DNA]</scope>
    <source>
        <strain evidence="1 2">DSM 25262</strain>
    </source>
</reference>
<dbReference type="AlphaFoldDB" id="A0A1T5MK08"/>
<dbReference type="EMBL" id="FUZU01000005">
    <property type="protein sequence ID" value="SKC88567.1"/>
    <property type="molecule type" value="Genomic_DNA"/>
</dbReference>
<organism evidence="1 2">
    <name type="scientific">Ohtaekwangia koreensis</name>
    <dbReference type="NCBI Taxonomy" id="688867"/>
    <lineage>
        <taxon>Bacteria</taxon>
        <taxon>Pseudomonadati</taxon>
        <taxon>Bacteroidota</taxon>
        <taxon>Cytophagia</taxon>
        <taxon>Cytophagales</taxon>
        <taxon>Fulvivirgaceae</taxon>
        <taxon>Ohtaekwangia</taxon>
    </lineage>
</organism>
<dbReference type="RefSeq" id="WP_079690124.1">
    <property type="nucleotide sequence ID" value="NZ_FUZU01000005.1"/>
</dbReference>
<sequence length="302" mass="34121">MIFINKDVRLKVVLLLLVVTINQSVAQKKAGVENSVFWEVSGNGLAQPSYLFGTFHLMSHRYADSLTQVSSRFAAAKTHVSEILLDSTMSGKMMTAAQLEGTTLDRLLTPEQFKQTNDWLQELSGYDLKMFNSINPMTIQVLLTALLQQRHYPLDPIKDIAMDLYFQQRAAKEGKQLIGLETFDDQIHAIFGQFTYERQAQLLVATVAEKDKALTELKSMNKLYREGRLTQLETLMADQVYTPKEAAVMLDNRNKKWMQQLPGIFRQQSTFVAVGALHLAGENGLVMLLRNAGYTVKPLLTK</sequence>
<name>A0A1T5MK08_9BACT</name>
<dbReference type="InterPro" id="IPR047111">
    <property type="entry name" value="YbaP-like"/>
</dbReference>
<dbReference type="PANTHER" id="PTHR40590:SF1">
    <property type="entry name" value="CYTOPLASMIC PROTEIN"/>
    <property type="match status" value="1"/>
</dbReference>
<evidence type="ECO:0008006" key="3">
    <source>
        <dbReference type="Google" id="ProtNLM"/>
    </source>
</evidence>
<evidence type="ECO:0000313" key="2">
    <source>
        <dbReference type="Proteomes" id="UP000190961"/>
    </source>
</evidence>
<dbReference type="InterPro" id="IPR002816">
    <property type="entry name" value="TraB/PrgY/GumN_fam"/>
</dbReference>
<gene>
    <name evidence="1" type="ORF">SAMN05660236_5626</name>
</gene>
<proteinExistence type="predicted"/>
<dbReference type="Proteomes" id="UP000190961">
    <property type="component" value="Unassembled WGS sequence"/>
</dbReference>
<dbReference type="CDD" id="cd14789">
    <property type="entry name" value="Tiki"/>
    <property type="match status" value="1"/>
</dbReference>
<accession>A0A1T5MK08</accession>
<dbReference type="Pfam" id="PF01963">
    <property type="entry name" value="TraB_PrgY_gumN"/>
    <property type="match status" value="1"/>
</dbReference>
<keyword evidence="2" id="KW-1185">Reference proteome</keyword>
<dbReference type="OrthoDB" id="9798714at2"/>